<protein>
    <submittedName>
        <fullName evidence="1">Uncharacterized protein</fullName>
    </submittedName>
</protein>
<reference evidence="1 2" key="1">
    <citation type="journal article" date="2018" name="New Phytol.">
        <title>Phylogenomics of Endogonaceae and evolution of mycorrhizas within Mucoromycota.</title>
        <authorList>
            <person name="Chang Y."/>
            <person name="Desiro A."/>
            <person name="Na H."/>
            <person name="Sandor L."/>
            <person name="Lipzen A."/>
            <person name="Clum A."/>
            <person name="Barry K."/>
            <person name="Grigoriev I.V."/>
            <person name="Martin F.M."/>
            <person name="Stajich J.E."/>
            <person name="Smith M.E."/>
            <person name="Bonito G."/>
            <person name="Spatafora J.W."/>
        </authorList>
    </citation>
    <scope>NUCLEOTIDE SEQUENCE [LARGE SCALE GENOMIC DNA]</scope>
    <source>
        <strain evidence="1 2">GMNB39</strain>
    </source>
</reference>
<organism evidence="1 2">
    <name type="scientific">Jimgerdemannia flammicorona</name>
    <dbReference type="NCBI Taxonomy" id="994334"/>
    <lineage>
        <taxon>Eukaryota</taxon>
        <taxon>Fungi</taxon>
        <taxon>Fungi incertae sedis</taxon>
        <taxon>Mucoromycota</taxon>
        <taxon>Mucoromycotina</taxon>
        <taxon>Endogonomycetes</taxon>
        <taxon>Endogonales</taxon>
        <taxon>Endogonaceae</taxon>
        <taxon>Jimgerdemannia</taxon>
    </lineage>
</organism>
<comment type="caution">
    <text evidence="1">The sequence shown here is derived from an EMBL/GenBank/DDBJ whole genome shotgun (WGS) entry which is preliminary data.</text>
</comment>
<dbReference type="Gene3D" id="1.20.58.1080">
    <property type="match status" value="1"/>
</dbReference>
<name>A0A433BAQ9_9FUNG</name>
<keyword evidence="2" id="KW-1185">Reference proteome</keyword>
<dbReference type="OrthoDB" id="6692397at2759"/>
<proteinExistence type="predicted"/>
<dbReference type="Proteomes" id="UP000268093">
    <property type="component" value="Unassembled WGS sequence"/>
</dbReference>
<evidence type="ECO:0000313" key="2">
    <source>
        <dbReference type="Proteomes" id="UP000268093"/>
    </source>
</evidence>
<dbReference type="Pfam" id="PF18147">
    <property type="entry name" value="Suv3_C_1"/>
    <property type="match status" value="1"/>
</dbReference>
<dbReference type="InterPro" id="IPR041082">
    <property type="entry name" value="Suv3_C_1"/>
</dbReference>
<accession>A0A433BAQ9</accession>
<sequence>MSIRDRYLFVSSPVATKNLIAMDMMLKFATRYSKGVPCKLESLIMLPDRAPQNPEELKDLEVKHKVIMLYMWLR</sequence>
<evidence type="ECO:0000313" key="1">
    <source>
        <dbReference type="EMBL" id="RUP22467.1"/>
    </source>
</evidence>
<dbReference type="EMBL" id="RBNI01014273">
    <property type="protein sequence ID" value="RUP22467.1"/>
    <property type="molecule type" value="Genomic_DNA"/>
</dbReference>
<gene>
    <name evidence="1" type="ORF">BC936DRAFT_139084</name>
</gene>